<evidence type="ECO:0000313" key="3">
    <source>
        <dbReference type="EMBL" id="MPM41585.1"/>
    </source>
</evidence>
<protein>
    <recommendedName>
        <fullName evidence="2">GGDEF domain-containing protein</fullName>
    </recommendedName>
</protein>
<dbReference type="PANTHER" id="PTHR45138:SF9">
    <property type="entry name" value="DIGUANYLATE CYCLASE DGCM-RELATED"/>
    <property type="match status" value="1"/>
</dbReference>
<dbReference type="PROSITE" id="PS50887">
    <property type="entry name" value="GGDEF"/>
    <property type="match status" value="1"/>
</dbReference>
<feature type="domain" description="GGDEF" evidence="2">
    <location>
        <begin position="169"/>
        <end position="297"/>
    </location>
</feature>
<dbReference type="Gene3D" id="3.30.70.270">
    <property type="match status" value="1"/>
</dbReference>
<dbReference type="PANTHER" id="PTHR45138">
    <property type="entry name" value="REGULATORY COMPONENTS OF SENSORY TRANSDUCTION SYSTEM"/>
    <property type="match status" value="1"/>
</dbReference>
<dbReference type="GO" id="GO:0005886">
    <property type="term" value="C:plasma membrane"/>
    <property type="evidence" value="ECO:0007669"/>
    <property type="project" value="TreeGrafter"/>
</dbReference>
<dbReference type="InterPro" id="IPR029787">
    <property type="entry name" value="Nucleotide_cyclase"/>
</dbReference>
<comment type="caution">
    <text evidence="3">The sequence shown here is derived from an EMBL/GenBank/DDBJ whole genome shotgun (WGS) entry which is preliminary data.</text>
</comment>
<dbReference type="CDD" id="cd01949">
    <property type="entry name" value="GGDEF"/>
    <property type="match status" value="1"/>
</dbReference>
<dbReference type="NCBIfam" id="TIGR00254">
    <property type="entry name" value="GGDEF"/>
    <property type="match status" value="1"/>
</dbReference>
<dbReference type="InterPro" id="IPR000160">
    <property type="entry name" value="GGDEF_dom"/>
</dbReference>
<keyword evidence="1" id="KW-0812">Transmembrane</keyword>
<dbReference type="InterPro" id="IPR050469">
    <property type="entry name" value="Diguanylate_Cyclase"/>
</dbReference>
<name>A0A644ZL21_9ZZZZ</name>
<evidence type="ECO:0000259" key="2">
    <source>
        <dbReference type="PROSITE" id="PS50887"/>
    </source>
</evidence>
<keyword evidence="1" id="KW-0472">Membrane</keyword>
<feature type="transmembrane region" description="Helical" evidence="1">
    <location>
        <begin position="111"/>
        <end position="132"/>
    </location>
</feature>
<organism evidence="3">
    <name type="scientific">bioreactor metagenome</name>
    <dbReference type="NCBI Taxonomy" id="1076179"/>
    <lineage>
        <taxon>unclassified sequences</taxon>
        <taxon>metagenomes</taxon>
        <taxon>ecological metagenomes</taxon>
    </lineage>
</organism>
<dbReference type="AlphaFoldDB" id="A0A644ZL21"/>
<dbReference type="InterPro" id="IPR043128">
    <property type="entry name" value="Rev_trsase/Diguanyl_cyclase"/>
</dbReference>
<reference evidence="3" key="1">
    <citation type="submission" date="2019-08" db="EMBL/GenBank/DDBJ databases">
        <authorList>
            <person name="Kucharzyk K."/>
            <person name="Murdoch R.W."/>
            <person name="Higgins S."/>
            <person name="Loffler F."/>
        </authorList>
    </citation>
    <scope>NUCLEOTIDE SEQUENCE</scope>
</reference>
<dbReference type="SMART" id="SM00267">
    <property type="entry name" value="GGDEF"/>
    <property type="match status" value="1"/>
</dbReference>
<gene>
    <name evidence="3" type="ORF">SDC9_88240</name>
</gene>
<dbReference type="GO" id="GO:1902201">
    <property type="term" value="P:negative regulation of bacterial-type flagellum-dependent cell motility"/>
    <property type="evidence" value="ECO:0007669"/>
    <property type="project" value="TreeGrafter"/>
</dbReference>
<sequence>MRTIKEKSDATFIYTSKYLDDQASAFILDGEKSGTVLFSPFGSHDGMDEEELHTFLTGESTVSNLKEDPEWGTYLSAYAAIIDSRDRSVVGLVGVDYSEDHFDQLTSRFALLLNFSFAIFTLVTALALYAAILTIQDHSGLDELTGLGNKRAFNRTLHLIIAEAKKRNQPFVLCMLDIDCFKSINDSYGHPVGDLVLQSMGKALLDLTQRNRSCFRIGGDEFALILPSSSRLQAVQAKQELCNHFKHLDIPSLQDRKVTVSIGIGEWVTGITAETLVSYADKDLYEQKRKKACPTTP</sequence>
<dbReference type="Pfam" id="PF00990">
    <property type="entry name" value="GGDEF"/>
    <property type="match status" value="1"/>
</dbReference>
<proteinExistence type="predicted"/>
<dbReference type="GO" id="GO:0052621">
    <property type="term" value="F:diguanylate cyclase activity"/>
    <property type="evidence" value="ECO:0007669"/>
    <property type="project" value="TreeGrafter"/>
</dbReference>
<accession>A0A644ZL21</accession>
<dbReference type="GO" id="GO:0043709">
    <property type="term" value="P:cell adhesion involved in single-species biofilm formation"/>
    <property type="evidence" value="ECO:0007669"/>
    <property type="project" value="TreeGrafter"/>
</dbReference>
<evidence type="ECO:0000256" key="1">
    <source>
        <dbReference type="SAM" id="Phobius"/>
    </source>
</evidence>
<keyword evidence="1" id="KW-1133">Transmembrane helix</keyword>
<dbReference type="SUPFAM" id="SSF55073">
    <property type="entry name" value="Nucleotide cyclase"/>
    <property type="match status" value="1"/>
</dbReference>
<dbReference type="EMBL" id="VSSQ01009424">
    <property type="protein sequence ID" value="MPM41585.1"/>
    <property type="molecule type" value="Genomic_DNA"/>
</dbReference>